<sequence>MILALVLMVGFSPHPLQSERIDVTAIDSRSMKFTAAATCYGVYHIVKPGQTLYSIATLYGTTAYRIVVCNRLSAYTVYVGQSLLVPIHRPARSG</sequence>
<dbReference type="eggNOG" id="COG1388">
    <property type="taxonomic scope" value="Bacteria"/>
</dbReference>
<organism evidence="2 3">
    <name type="scientific">Caldilinea aerophila (strain DSM 14535 / JCM 11387 / NBRC 104270 / STL-6-O1)</name>
    <dbReference type="NCBI Taxonomy" id="926550"/>
    <lineage>
        <taxon>Bacteria</taxon>
        <taxon>Bacillati</taxon>
        <taxon>Chloroflexota</taxon>
        <taxon>Caldilineae</taxon>
        <taxon>Caldilineales</taxon>
        <taxon>Caldilineaceae</taxon>
        <taxon>Caldilinea</taxon>
    </lineage>
</organism>
<proteinExistence type="predicted"/>
<dbReference type="AlphaFoldDB" id="I0I7I3"/>
<dbReference type="SUPFAM" id="SSF54106">
    <property type="entry name" value="LysM domain"/>
    <property type="match status" value="1"/>
</dbReference>
<evidence type="ECO:0000259" key="1">
    <source>
        <dbReference type="PROSITE" id="PS51782"/>
    </source>
</evidence>
<dbReference type="Pfam" id="PF01476">
    <property type="entry name" value="LysM"/>
    <property type="match status" value="1"/>
</dbReference>
<dbReference type="Proteomes" id="UP000007880">
    <property type="component" value="Chromosome"/>
</dbReference>
<feature type="domain" description="LysM" evidence="1">
    <location>
        <begin position="42"/>
        <end position="85"/>
    </location>
</feature>
<gene>
    <name evidence="2" type="ordered locus">CLDAP_31810</name>
</gene>
<protein>
    <recommendedName>
        <fullName evidence="1">LysM domain-containing protein</fullName>
    </recommendedName>
</protein>
<dbReference type="PROSITE" id="PS51782">
    <property type="entry name" value="LYSM"/>
    <property type="match status" value="1"/>
</dbReference>
<keyword evidence="3" id="KW-1185">Reference proteome</keyword>
<evidence type="ECO:0000313" key="3">
    <source>
        <dbReference type="Proteomes" id="UP000007880"/>
    </source>
</evidence>
<dbReference type="InterPro" id="IPR036779">
    <property type="entry name" value="LysM_dom_sf"/>
</dbReference>
<dbReference type="EMBL" id="AP012337">
    <property type="protein sequence ID" value="BAM01221.1"/>
    <property type="molecule type" value="Genomic_DNA"/>
</dbReference>
<evidence type="ECO:0000313" key="2">
    <source>
        <dbReference type="EMBL" id="BAM01221.1"/>
    </source>
</evidence>
<dbReference type="SMART" id="SM00257">
    <property type="entry name" value="LysM"/>
    <property type="match status" value="1"/>
</dbReference>
<accession>I0I7I3</accession>
<dbReference type="InterPro" id="IPR018392">
    <property type="entry name" value="LysM"/>
</dbReference>
<dbReference type="CDD" id="cd00118">
    <property type="entry name" value="LysM"/>
    <property type="match status" value="1"/>
</dbReference>
<name>I0I7I3_CALAS</name>
<dbReference type="Gene3D" id="3.10.350.10">
    <property type="entry name" value="LysM domain"/>
    <property type="match status" value="1"/>
</dbReference>
<reference evidence="2 3" key="1">
    <citation type="submission" date="2012-02" db="EMBL/GenBank/DDBJ databases">
        <title>Complete genome sequence of Caldilinea aerophila DSM 14535 (= NBRC 102666).</title>
        <authorList>
            <person name="Oguchi A."/>
            <person name="Hosoyama A."/>
            <person name="Sekine M."/>
            <person name="Fukai R."/>
            <person name="Kato Y."/>
            <person name="Nakamura S."/>
            <person name="Hanada S."/>
            <person name="Yamazaki S."/>
            <person name="Fujita N."/>
        </authorList>
    </citation>
    <scope>NUCLEOTIDE SEQUENCE [LARGE SCALE GENOMIC DNA]</scope>
    <source>
        <strain evidence="3">DSM 14535 / JCM 11387 / NBRC 104270 / STL-6-O1</strain>
    </source>
</reference>
<dbReference type="KEGG" id="cap:CLDAP_31810"/>
<dbReference type="HOGENOM" id="CLU_2380783_0_0_0"/>